<reference evidence="1" key="1">
    <citation type="journal article" date="2022" name="Int. J. Syst. Evol. Microbiol.">
        <title>Pseudomonas aegrilactucae sp. nov. and Pseudomonas morbosilactucae sp. nov., pathogens causing bacterial rot of lettuce in Japan.</title>
        <authorList>
            <person name="Sawada H."/>
            <person name="Fujikawa T."/>
            <person name="Satou M."/>
        </authorList>
    </citation>
    <scope>NUCLEOTIDE SEQUENCE</scope>
    <source>
        <strain evidence="1">0166_1</strain>
    </source>
</reference>
<keyword evidence="2" id="KW-1185">Reference proteome</keyword>
<dbReference type="EMBL" id="CP087164">
    <property type="protein sequence ID" value="UGS38716.1"/>
    <property type="molecule type" value="Genomic_DNA"/>
</dbReference>
<proteinExistence type="predicted"/>
<evidence type="ECO:0000313" key="2">
    <source>
        <dbReference type="Proteomes" id="UP001162834"/>
    </source>
</evidence>
<gene>
    <name evidence="1" type="ORF">DSM104329_05146</name>
</gene>
<dbReference type="KEGG" id="sbae:DSM104329_05146"/>
<sequence length="316" mass="33635">MAPASTIEGLDPRFFRPCIFAMLRELDYGTRATVNNGVSSGPHATPMLVSMSAWDAADGRHIGTTEAFDRLEPGEIRKFDADGPLGTLPDVPAGDVLAVVHVVPEAMAGRPAVDAGIAAMQAHVLASDDFIEYYQRPKGVVTGVAYQTGPLNDTRLSSTRSTVCQAPKVIVSDPVDTLFLLMNVSTSFGYADPVRMDYWILGADGSRVARSHVEVPPFTFRLVSATEALEHAGKLEEYRAGGGLGMFLGLSRNGTLVPISLTRNKVTGAIACDHTLPPKFYLSTWGGEPRHAANARLEAEFFADVPAPQPAGAAAP</sequence>
<organism evidence="1 2">
    <name type="scientific">Capillimicrobium parvum</name>
    <dbReference type="NCBI Taxonomy" id="2884022"/>
    <lineage>
        <taxon>Bacteria</taxon>
        <taxon>Bacillati</taxon>
        <taxon>Actinomycetota</taxon>
        <taxon>Thermoleophilia</taxon>
        <taxon>Solirubrobacterales</taxon>
        <taxon>Capillimicrobiaceae</taxon>
        <taxon>Capillimicrobium</taxon>
    </lineage>
</organism>
<dbReference type="AlphaFoldDB" id="A0A9E7C2R4"/>
<dbReference type="Proteomes" id="UP001162834">
    <property type="component" value="Chromosome"/>
</dbReference>
<protein>
    <submittedName>
        <fullName evidence="1">Uncharacterized protein</fullName>
    </submittedName>
</protein>
<evidence type="ECO:0000313" key="1">
    <source>
        <dbReference type="EMBL" id="UGS38716.1"/>
    </source>
</evidence>
<name>A0A9E7C2R4_9ACTN</name>
<dbReference type="RefSeq" id="WP_259312732.1">
    <property type="nucleotide sequence ID" value="NZ_CP087164.1"/>
</dbReference>
<accession>A0A9E7C2R4</accession>